<comment type="pathway">
    <text evidence="1">Protein modification; protein ubiquitination.</text>
</comment>
<evidence type="ECO:0000256" key="4">
    <source>
        <dbReference type="ARBA" id="ARBA00022786"/>
    </source>
</evidence>
<dbReference type="GO" id="GO:0008270">
    <property type="term" value="F:zinc ion binding"/>
    <property type="evidence" value="ECO:0007669"/>
    <property type="project" value="UniProtKB-KW"/>
</dbReference>
<feature type="domain" description="Zinc finger RING-H2-type" evidence="7">
    <location>
        <begin position="112"/>
        <end position="134"/>
    </location>
</feature>
<dbReference type="AlphaFoldDB" id="A0AAF0PRY7"/>
<evidence type="ECO:0000313" key="8">
    <source>
        <dbReference type="EMBL" id="WMV08100.1"/>
    </source>
</evidence>
<dbReference type="EMBL" id="CP133612">
    <property type="protein sequence ID" value="WMV08100.1"/>
    <property type="molecule type" value="Genomic_DNA"/>
</dbReference>
<evidence type="ECO:0000256" key="6">
    <source>
        <dbReference type="SAM" id="MobiDB-lite"/>
    </source>
</evidence>
<accession>A0AAF0PRY7</accession>
<feature type="region of interest" description="Disordered" evidence="6">
    <location>
        <begin position="54"/>
        <end position="107"/>
    </location>
</feature>
<dbReference type="Pfam" id="PF12678">
    <property type="entry name" value="zf-rbx1"/>
    <property type="match status" value="1"/>
</dbReference>
<keyword evidence="2" id="KW-0479">Metal-binding</keyword>
<organism evidence="8 9">
    <name type="scientific">Solanum verrucosum</name>
    <dbReference type="NCBI Taxonomy" id="315347"/>
    <lineage>
        <taxon>Eukaryota</taxon>
        <taxon>Viridiplantae</taxon>
        <taxon>Streptophyta</taxon>
        <taxon>Embryophyta</taxon>
        <taxon>Tracheophyta</taxon>
        <taxon>Spermatophyta</taxon>
        <taxon>Magnoliopsida</taxon>
        <taxon>eudicotyledons</taxon>
        <taxon>Gunneridae</taxon>
        <taxon>Pentapetalae</taxon>
        <taxon>asterids</taxon>
        <taxon>lamiids</taxon>
        <taxon>Solanales</taxon>
        <taxon>Solanaceae</taxon>
        <taxon>Solanoideae</taxon>
        <taxon>Solaneae</taxon>
        <taxon>Solanum</taxon>
    </lineage>
</organism>
<dbReference type="InterPro" id="IPR013083">
    <property type="entry name" value="Znf_RING/FYVE/PHD"/>
</dbReference>
<proteinExistence type="predicted"/>
<evidence type="ECO:0000256" key="3">
    <source>
        <dbReference type="ARBA" id="ARBA00022771"/>
    </source>
</evidence>
<evidence type="ECO:0000259" key="7">
    <source>
        <dbReference type="Pfam" id="PF12678"/>
    </source>
</evidence>
<evidence type="ECO:0000313" key="9">
    <source>
        <dbReference type="Proteomes" id="UP001234989"/>
    </source>
</evidence>
<protein>
    <recommendedName>
        <fullName evidence="7">Zinc finger RING-H2-type domain-containing protein</fullName>
    </recommendedName>
</protein>
<keyword evidence="3" id="KW-0863">Zinc-finger</keyword>
<reference evidence="8" key="1">
    <citation type="submission" date="2023-08" db="EMBL/GenBank/DDBJ databases">
        <title>A de novo genome assembly of Solanum verrucosum Schlechtendal, a Mexican diploid species geographically isolated from the other diploid A-genome species in potato relatives.</title>
        <authorList>
            <person name="Hosaka K."/>
        </authorList>
    </citation>
    <scope>NUCLEOTIDE SEQUENCE</scope>
    <source>
        <tissue evidence="8">Young leaves</tissue>
    </source>
</reference>
<gene>
    <name evidence="8" type="ORF">MTR67_001485</name>
</gene>
<dbReference type="SUPFAM" id="SSF57850">
    <property type="entry name" value="RING/U-box"/>
    <property type="match status" value="1"/>
</dbReference>
<dbReference type="Proteomes" id="UP001234989">
    <property type="component" value="Chromosome 1"/>
</dbReference>
<evidence type="ECO:0000256" key="2">
    <source>
        <dbReference type="ARBA" id="ARBA00022723"/>
    </source>
</evidence>
<dbReference type="Gene3D" id="3.30.40.10">
    <property type="entry name" value="Zinc/RING finger domain, C3HC4 (zinc finger)"/>
    <property type="match status" value="1"/>
</dbReference>
<feature type="compositionally biased region" description="Acidic residues" evidence="6">
    <location>
        <begin position="72"/>
        <end position="99"/>
    </location>
</feature>
<keyword evidence="9" id="KW-1185">Reference proteome</keyword>
<evidence type="ECO:0000256" key="5">
    <source>
        <dbReference type="ARBA" id="ARBA00022833"/>
    </source>
</evidence>
<sequence length="149" mass="17295">MSFFFHCPSCFYHQVLNNYIIVNAMPPAQSFTFNFTPSSTNFLNLDSYNCETYSDESDFNETDSDETHSDETDYDETNSDETDFDETDSDESDCDETNSDEIGSNETDFDNAHFFHSDCIVPWLINNNTCPLCRHKLPQEDEEEIENHL</sequence>
<name>A0AAF0PRY7_SOLVR</name>
<feature type="compositionally biased region" description="Acidic residues" evidence="6">
    <location>
        <begin position="54"/>
        <end position="64"/>
    </location>
</feature>
<keyword evidence="5" id="KW-0862">Zinc</keyword>
<dbReference type="InterPro" id="IPR024766">
    <property type="entry name" value="Znf_RING_H2"/>
</dbReference>
<keyword evidence="4" id="KW-0833">Ubl conjugation pathway</keyword>
<evidence type="ECO:0000256" key="1">
    <source>
        <dbReference type="ARBA" id="ARBA00004906"/>
    </source>
</evidence>